<dbReference type="InterPro" id="IPR032531">
    <property type="entry name" value="DUF4956"/>
</dbReference>
<feature type="transmembrane region" description="Helical" evidence="1">
    <location>
        <begin position="105"/>
        <end position="138"/>
    </location>
</feature>
<protein>
    <submittedName>
        <fullName evidence="2">DUF4956 domain-containing protein</fullName>
    </submittedName>
</protein>
<accession>A0ABX7NGJ4</accession>
<keyword evidence="1" id="KW-0472">Membrane</keyword>
<feature type="transmembrane region" description="Helical" evidence="1">
    <location>
        <begin position="61"/>
        <end position="85"/>
    </location>
</feature>
<reference evidence="2 3" key="1">
    <citation type="submission" date="2021-02" db="EMBL/GenBank/DDBJ databases">
        <title>De Novo genome assembly of isolated myxobacteria.</title>
        <authorList>
            <person name="Stevens D.C."/>
        </authorList>
    </citation>
    <scope>NUCLEOTIDE SEQUENCE [LARGE SCALE GENOMIC DNA]</scope>
    <source>
        <strain evidence="2 3">SCHIC003</strain>
    </source>
</reference>
<sequence length="235" mass="24799">MEVSLPSLFESAKAEMSALSITVMLPRMLAAAFIGALLSLRPWRLPMRRPLPKADMVQAQVLLCAAAAVITAVIGDSVAKAFGLVGLGGFVRFRSGLKDPRDAAILFLMIGLGMACGHGSLGLAGVGTVFVATLLFVLDLFNREAPGGVMKQRLLVSAQADDLVSAEATLRSALGERNVLVKSCALDFDGRRLELEVEEPVPGSLTAALGRTEGMPLRGLRWTAVSPKGGREELT</sequence>
<dbReference type="Pfam" id="PF16316">
    <property type="entry name" value="DUF4956"/>
    <property type="match status" value="1"/>
</dbReference>
<evidence type="ECO:0000256" key="1">
    <source>
        <dbReference type="SAM" id="Phobius"/>
    </source>
</evidence>
<evidence type="ECO:0000313" key="2">
    <source>
        <dbReference type="EMBL" id="QSQ16639.1"/>
    </source>
</evidence>
<keyword evidence="1" id="KW-0812">Transmembrane</keyword>
<dbReference type="Proteomes" id="UP000663090">
    <property type="component" value="Chromosome"/>
</dbReference>
<name>A0ABX7NGJ4_9BACT</name>
<dbReference type="RefSeq" id="WP_206718285.1">
    <property type="nucleotide sequence ID" value="NZ_CP071091.1"/>
</dbReference>
<keyword evidence="1" id="KW-1133">Transmembrane helix</keyword>
<evidence type="ECO:0000313" key="3">
    <source>
        <dbReference type="Proteomes" id="UP000663090"/>
    </source>
</evidence>
<proteinExistence type="predicted"/>
<organism evidence="2 3">
    <name type="scientific">Myxococcus landrumensis</name>
    <dbReference type="NCBI Taxonomy" id="2813577"/>
    <lineage>
        <taxon>Bacteria</taxon>
        <taxon>Pseudomonadati</taxon>
        <taxon>Myxococcota</taxon>
        <taxon>Myxococcia</taxon>
        <taxon>Myxococcales</taxon>
        <taxon>Cystobacterineae</taxon>
        <taxon>Myxococcaceae</taxon>
        <taxon>Myxococcus</taxon>
    </lineage>
</organism>
<keyword evidence="3" id="KW-1185">Reference proteome</keyword>
<feature type="transmembrane region" description="Helical" evidence="1">
    <location>
        <begin position="20"/>
        <end position="40"/>
    </location>
</feature>
<dbReference type="EMBL" id="CP071091">
    <property type="protein sequence ID" value="QSQ16639.1"/>
    <property type="molecule type" value="Genomic_DNA"/>
</dbReference>
<gene>
    <name evidence="2" type="ORF">JY572_11575</name>
</gene>